<name>A0A165U0T4_9HYPH</name>
<accession>A0A165U0T4</accession>
<dbReference type="PANTHER" id="PTHR43540:SF1">
    <property type="entry name" value="ISOCHORISMATASE HYDROLASE"/>
    <property type="match status" value="1"/>
</dbReference>
<dbReference type="InterPro" id="IPR036380">
    <property type="entry name" value="Isochorismatase-like_sf"/>
</dbReference>
<gene>
    <name evidence="3" type="primary">sttH_1</name>
    <name evidence="3" type="ORF">PsAD2_04112</name>
</gene>
<dbReference type="Gene3D" id="3.40.50.850">
    <property type="entry name" value="Isochorismatase-like"/>
    <property type="match status" value="1"/>
</dbReference>
<proteinExistence type="predicted"/>
<dbReference type="OrthoDB" id="9794942at2"/>
<dbReference type="STRING" id="989403.SAMN05421798_12019"/>
<evidence type="ECO:0000259" key="2">
    <source>
        <dbReference type="Pfam" id="PF00857"/>
    </source>
</evidence>
<dbReference type="EC" id="3.5.2.19" evidence="3"/>
<evidence type="ECO:0000313" key="3">
    <source>
        <dbReference type="EMBL" id="KZL09108.1"/>
    </source>
</evidence>
<organism evidence="3 4">
    <name type="scientific">Pseudovibrio axinellae</name>
    <dbReference type="NCBI Taxonomy" id="989403"/>
    <lineage>
        <taxon>Bacteria</taxon>
        <taxon>Pseudomonadati</taxon>
        <taxon>Pseudomonadota</taxon>
        <taxon>Alphaproteobacteria</taxon>
        <taxon>Hyphomicrobiales</taxon>
        <taxon>Stappiaceae</taxon>
        <taxon>Pseudovibrio</taxon>
    </lineage>
</organism>
<keyword evidence="4" id="KW-1185">Reference proteome</keyword>
<comment type="caution">
    <text evidence="3">The sequence shown here is derived from an EMBL/GenBank/DDBJ whole genome shotgun (WGS) entry which is preliminary data.</text>
</comment>
<dbReference type="RefSeq" id="WP_068010157.1">
    <property type="nucleotide sequence ID" value="NZ_FOFM01000020.1"/>
</dbReference>
<dbReference type="CDD" id="cd01014">
    <property type="entry name" value="nicotinamidase_related"/>
    <property type="match status" value="1"/>
</dbReference>
<dbReference type="InterPro" id="IPR000868">
    <property type="entry name" value="Isochorismatase-like_dom"/>
</dbReference>
<sequence length="191" mass="21508">MTCLILIDWQKGFRQLDYWGKRNGQDADKNAAQLLKAWRDNAGQVVHIRHDSVEAGSPLRPELPGNEFENFAQPLREEKVYSKSVNSGFIGTTLNEDLQREGIRRLVLTGATTDHCVNTTARMAGNLGYKVIIASDACFTFERKAPTGEQLDPQLVHNVHLASLDQEFAQVLKTQDILQTEFPHVYKETAL</sequence>
<dbReference type="InterPro" id="IPR050272">
    <property type="entry name" value="Isochorismatase-like_hydrls"/>
</dbReference>
<dbReference type="EMBL" id="LMCB01000125">
    <property type="protein sequence ID" value="KZL09108.1"/>
    <property type="molecule type" value="Genomic_DNA"/>
</dbReference>
<dbReference type="Proteomes" id="UP000076577">
    <property type="component" value="Unassembled WGS sequence"/>
</dbReference>
<dbReference type="PANTHER" id="PTHR43540">
    <property type="entry name" value="PEROXYUREIDOACRYLATE/UREIDOACRYLATE AMIDOHYDROLASE-RELATED"/>
    <property type="match status" value="1"/>
</dbReference>
<keyword evidence="1 3" id="KW-0378">Hydrolase</keyword>
<evidence type="ECO:0000256" key="1">
    <source>
        <dbReference type="ARBA" id="ARBA00022801"/>
    </source>
</evidence>
<dbReference type="AlphaFoldDB" id="A0A165U0T4"/>
<protein>
    <submittedName>
        <fullName evidence="3">Streptothricin hydrolase</fullName>
        <ecNumber evidence="3">3.5.2.19</ecNumber>
    </submittedName>
</protein>
<dbReference type="SUPFAM" id="SSF52499">
    <property type="entry name" value="Isochorismatase-like hydrolases"/>
    <property type="match status" value="1"/>
</dbReference>
<evidence type="ECO:0000313" key="4">
    <source>
        <dbReference type="Proteomes" id="UP000076577"/>
    </source>
</evidence>
<dbReference type="PATRIC" id="fig|989403.3.peg.4488"/>
<dbReference type="Pfam" id="PF00857">
    <property type="entry name" value="Isochorismatase"/>
    <property type="match status" value="1"/>
</dbReference>
<feature type="domain" description="Isochorismatase-like" evidence="2">
    <location>
        <begin position="2"/>
        <end position="175"/>
    </location>
</feature>
<dbReference type="GO" id="GO:0016787">
    <property type="term" value="F:hydrolase activity"/>
    <property type="evidence" value="ECO:0007669"/>
    <property type="project" value="UniProtKB-KW"/>
</dbReference>
<reference evidence="3 4" key="1">
    <citation type="journal article" date="2016" name="Front. Microbiol.">
        <title>Comparative Genomic Analysis Reveals a Diverse Repertoire of Genes Involved in Prokaryote-Eukaryote Interactions within the Pseudovibrio Genus.</title>
        <authorList>
            <person name="Romano S."/>
            <person name="Fernandez-Guerra A."/>
            <person name="Reen F.J."/>
            <person name="Glockner F.O."/>
            <person name="Crowley S.P."/>
            <person name="O'Sullivan O."/>
            <person name="Cotter P.D."/>
            <person name="Adams C."/>
            <person name="Dobson A.D."/>
            <person name="O'Gara F."/>
        </authorList>
    </citation>
    <scope>NUCLEOTIDE SEQUENCE [LARGE SCALE GENOMIC DNA]</scope>
    <source>
        <strain evidence="3 4">Ad2</strain>
    </source>
</reference>